<dbReference type="InterPro" id="IPR056884">
    <property type="entry name" value="NPHP3-like_N"/>
</dbReference>
<organism evidence="3 4">
    <name type="scientific">Zopfia rhizophila CBS 207.26</name>
    <dbReference type="NCBI Taxonomy" id="1314779"/>
    <lineage>
        <taxon>Eukaryota</taxon>
        <taxon>Fungi</taxon>
        <taxon>Dikarya</taxon>
        <taxon>Ascomycota</taxon>
        <taxon>Pezizomycotina</taxon>
        <taxon>Dothideomycetes</taxon>
        <taxon>Dothideomycetes incertae sedis</taxon>
        <taxon>Zopfiaceae</taxon>
        <taxon>Zopfia</taxon>
    </lineage>
</organism>
<dbReference type="Proteomes" id="UP000800200">
    <property type="component" value="Unassembled WGS sequence"/>
</dbReference>
<keyword evidence="1" id="KW-0677">Repeat</keyword>
<feature type="non-terminal residue" evidence="3">
    <location>
        <position position="144"/>
    </location>
</feature>
<gene>
    <name evidence="3" type="ORF">K469DRAFT_458676</name>
</gene>
<dbReference type="OrthoDB" id="674604at2759"/>
<name>A0A6A6DX75_9PEZI</name>
<feature type="domain" description="NACHT" evidence="2">
    <location>
        <begin position="1"/>
        <end position="144"/>
    </location>
</feature>
<dbReference type="InterPro" id="IPR007111">
    <property type="entry name" value="NACHT_NTPase"/>
</dbReference>
<evidence type="ECO:0000313" key="4">
    <source>
        <dbReference type="Proteomes" id="UP000800200"/>
    </source>
</evidence>
<keyword evidence="4" id="KW-1185">Reference proteome</keyword>
<dbReference type="Pfam" id="PF24883">
    <property type="entry name" value="NPHP3_N"/>
    <property type="match status" value="1"/>
</dbReference>
<dbReference type="EMBL" id="ML994649">
    <property type="protein sequence ID" value="KAF2182276.1"/>
    <property type="molecule type" value="Genomic_DNA"/>
</dbReference>
<evidence type="ECO:0000313" key="3">
    <source>
        <dbReference type="EMBL" id="KAF2182276.1"/>
    </source>
</evidence>
<sequence length="144" mass="15871">LNCMAGTGMSTIARTVSQLLADQRQLGASCFFRKGEGERANATLFFTIIAADLMGRVIRMRSGIRKAIDADPAIFEKSLKDQLDKLILQPLSGAAPRRALELVIVIDALDECERDEDIRAIFQLLSRTRGLKPVSVRVLVTSRP</sequence>
<dbReference type="PROSITE" id="PS50837">
    <property type="entry name" value="NACHT"/>
    <property type="match status" value="1"/>
</dbReference>
<evidence type="ECO:0000256" key="1">
    <source>
        <dbReference type="ARBA" id="ARBA00022737"/>
    </source>
</evidence>
<feature type="non-terminal residue" evidence="3">
    <location>
        <position position="1"/>
    </location>
</feature>
<evidence type="ECO:0000259" key="2">
    <source>
        <dbReference type="PROSITE" id="PS50837"/>
    </source>
</evidence>
<accession>A0A6A6DX75</accession>
<proteinExistence type="predicted"/>
<reference evidence="3" key="1">
    <citation type="journal article" date="2020" name="Stud. Mycol.">
        <title>101 Dothideomycetes genomes: a test case for predicting lifestyles and emergence of pathogens.</title>
        <authorList>
            <person name="Haridas S."/>
            <person name="Albert R."/>
            <person name="Binder M."/>
            <person name="Bloem J."/>
            <person name="Labutti K."/>
            <person name="Salamov A."/>
            <person name="Andreopoulos B."/>
            <person name="Baker S."/>
            <person name="Barry K."/>
            <person name="Bills G."/>
            <person name="Bluhm B."/>
            <person name="Cannon C."/>
            <person name="Castanera R."/>
            <person name="Culley D."/>
            <person name="Daum C."/>
            <person name="Ezra D."/>
            <person name="Gonzalez J."/>
            <person name="Henrissat B."/>
            <person name="Kuo A."/>
            <person name="Liang C."/>
            <person name="Lipzen A."/>
            <person name="Lutzoni F."/>
            <person name="Magnuson J."/>
            <person name="Mondo S."/>
            <person name="Nolan M."/>
            <person name="Ohm R."/>
            <person name="Pangilinan J."/>
            <person name="Park H.-J."/>
            <person name="Ramirez L."/>
            <person name="Alfaro M."/>
            <person name="Sun H."/>
            <person name="Tritt A."/>
            <person name="Yoshinaga Y."/>
            <person name="Zwiers L.-H."/>
            <person name="Turgeon B."/>
            <person name="Goodwin S."/>
            <person name="Spatafora J."/>
            <person name="Crous P."/>
            <person name="Grigoriev I."/>
        </authorList>
    </citation>
    <scope>NUCLEOTIDE SEQUENCE</scope>
    <source>
        <strain evidence="3">CBS 207.26</strain>
    </source>
</reference>
<dbReference type="AlphaFoldDB" id="A0A6A6DX75"/>
<protein>
    <recommendedName>
        <fullName evidence="2">NACHT domain-containing protein</fullName>
    </recommendedName>
</protein>